<dbReference type="GO" id="GO:0005634">
    <property type="term" value="C:nucleus"/>
    <property type="evidence" value="ECO:0000318"/>
    <property type="project" value="GO_Central"/>
</dbReference>
<accession>A0A3B6FQJ5</accession>
<dbReference type="GO" id="GO:0003677">
    <property type="term" value="F:DNA binding"/>
    <property type="evidence" value="ECO:0007669"/>
    <property type="project" value="UniProtKB-KW"/>
</dbReference>
<feature type="region of interest" description="Disordered" evidence="7">
    <location>
        <begin position="166"/>
        <end position="196"/>
    </location>
</feature>
<reference evidence="10" key="2">
    <citation type="submission" date="2018-10" db="UniProtKB">
        <authorList>
            <consortium name="EnsemblPlants"/>
        </authorList>
    </citation>
    <scope>IDENTIFICATION</scope>
</reference>
<dbReference type="PROSITE" id="PS51294">
    <property type="entry name" value="HTH_MYB"/>
    <property type="match status" value="2"/>
</dbReference>
<dbReference type="GO" id="GO:0003700">
    <property type="term" value="F:DNA-binding transcription factor activity"/>
    <property type="evidence" value="ECO:0000318"/>
    <property type="project" value="GO_Central"/>
</dbReference>
<evidence type="ECO:0000256" key="7">
    <source>
        <dbReference type="SAM" id="MobiDB-lite"/>
    </source>
</evidence>
<name>A0A3B6FQJ5_WHEAT</name>
<keyword evidence="11" id="KW-1185">Reference proteome</keyword>
<dbReference type="PaxDb" id="4565-Traes_3B_2D2135570.1"/>
<evidence type="ECO:0000256" key="3">
    <source>
        <dbReference type="ARBA" id="ARBA00023015"/>
    </source>
</evidence>
<dbReference type="InterPro" id="IPR001005">
    <property type="entry name" value="SANT/Myb"/>
</dbReference>
<evidence type="ECO:0000256" key="2">
    <source>
        <dbReference type="ARBA" id="ARBA00022737"/>
    </source>
</evidence>
<dbReference type="Proteomes" id="UP000019116">
    <property type="component" value="Chromosome 3B"/>
</dbReference>
<keyword evidence="4" id="KW-0238">DNA-binding</keyword>
<dbReference type="SMR" id="A0A3B6FQJ5"/>
<dbReference type="AlphaFoldDB" id="A0A3B6FQJ5"/>
<keyword evidence="5" id="KW-0804">Transcription</keyword>
<dbReference type="Pfam" id="PF00249">
    <property type="entry name" value="Myb_DNA-binding"/>
    <property type="match status" value="2"/>
</dbReference>
<dbReference type="OrthoDB" id="2143914at2759"/>
<keyword evidence="3" id="KW-0805">Transcription regulation</keyword>
<keyword evidence="6" id="KW-0539">Nucleus</keyword>
<dbReference type="GO" id="GO:0006355">
    <property type="term" value="P:regulation of DNA-templated transcription"/>
    <property type="evidence" value="ECO:0000318"/>
    <property type="project" value="GO_Central"/>
</dbReference>
<evidence type="ECO:0000313" key="11">
    <source>
        <dbReference type="Proteomes" id="UP000019116"/>
    </source>
</evidence>
<dbReference type="InterPro" id="IPR009057">
    <property type="entry name" value="Homeodomain-like_sf"/>
</dbReference>
<evidence type="ECO:0000313" key="10">
    <source>
        <dbReference type="EnsemblPlants" id="TraesCS3B02G320800.1"/>
    </source>
</evidence>
<dbReference type="Gramene" id="TraesCS3B03G0821600.1">
    <property type="protein sequence ID" value="TraesCS3B03G0821600.1.CDS"/>
    <property type="gene ID" value="TraesCS3B03G0821600"/>
</dbReference>
<dbReference type="STRING" id="4565.A0A3B6FQJ5"/>
<feature type="domain" description="Myb-like" evidence="8">
    <location>
        <begin position="54"/>
        <end position="107"/>
    </location>
</feature>
<evidence type="ECO:0000256" key="4">
    <source>
        <dbReference type="ARBA" id="ARBA00023125"/>
    </source>
</evidence>
<dbReference type="SUPFAM" id="SSF46689">
    <property type="entry name" value="Homeodomain-like"/>
    <property type="match status" value="1"/>
</dbReference>
<dbReference type="Gramene" id="TraesCS3B02G320800.1">
    <property type="protein sequence ID" value="TraesCS3B02G320800.1"/>
    <property type="gene ID" value="TraesCS3B02G320800"/>
</dbReference>
<keyword evidence="2" id="KW-0677">Repeat</keyword>
<dbReference type="PROSITE" id="PS50090">
    <property type="entry name" value="MYB_LIKE"/>
    <property type="match status" value="2"/>
</dbReference>
<dbReference type="PANTHER" id="PTHR48000">
    <property type="entry name" value="OS09G0431300 PROTEIN"/>
    <property type="match status" value="1"/>
</dbReference>
<feature type="domain" description="HTH myb-type" evidence="9">
    <location>
        <begin position="108"/>
        <end position="162"/>
    </location>
</feature>
<evidence type="ECO:0000256" key="1">
    <source>
        <dbReference type="ARBA" id="ARBA00004123"/>
    </source>
</evidence>
<reference evidence="10" key="1">
    <citation type="submission" date="2018-08" db="EMBL/GenBank/DDBJ databases">
        <authorList>
            <person name="Rossello M."/>
        </authorList>
    </citation>
    <scope>NUCLEOTIDE SEQUENCE [LARGE SCALE GENOMIC DNA]</scope>
    <source>
        <strain evidence="10">cv. Chinese Spring</strain>
    </source>
</reference>
<dbReference type="InterPro" id="IPR017930">
    <property type="entry name" value="Myb_dom"/>
</dbReference>
<organism evidence="10">
    <name type="scientific">Triticum aestivum</name>
    <name type="common">Wheat</name>
    <dbReference type="NCBI Taxonomy" id="4565"/>
    <lineage>
        <taxon>Eukaryota</taxon>
        <taxon>Viridiplantae</taxon>
        <taxon>Streptophyta</taxon>
        <taxon>Embryophyta</taxon>
        <taxon>Tracheophyta</taxon>
        <taxon>Spermatophyta</taxon>
        <taxon>Magnoliopsida</taxon>
        <taxon>Liliopsida</taxon>
        <taxon>Poales</taxon>
        <taxon>Poaceae</taxon>
        <taxon>BOP clade</taxon>
        <taxon>Pooideae</taxon>
        <taxon>Triticodae</taxon>
        <taxon>Triticeae</taxon>
        <taxon>Triticinae</taxon>
        <taxon>Triticum</taxon>
    </lineage>
</organism>
<evidence type="ECO:0000259" key="9">
    <source>
        <dbReference type="PROSITE" id="PS51294"/>
    </source>
</evidence>
<protein>
    <submittedName>
        <fullName evidence="10">Uncharacterized protein</fullName>
    </submittedName>
</protein>
<evidence type="ECO:0000256" key="5">
    <source>
        <dbReference type="ARBA" id="ARBA00023163"/>
    </source>
</evidence>
<feature type="compositionally biased region" description="Low complexity" evidence="7">
    <location>
        <begin position="246"/>
        <end position="260"/>
    </location>
</feature>
<dbReference type="Gene3D" id="1.10.10.60">
    <property type="entry name" value="Homeodomain-like"/>
    <property type="match status" value="2"/>
</dbReference>
<feature type="domain" description="Myb-like" evidence="8">
    <location>
        <begin position="108"/>
        <end position="158"/>
    </location>
</feature>
<dbReference type="EnsemblPlants" id="TraesCS3B02G320800.1">
    <property type="protein sequence ID" value="TraesCS3B02G320800.1"/>
    <property type="gene ID" value="TraesCS3B02G320800"/>
</dbReference>
<comment type="subcellular location">
    <subcellularLocation>
        <location evidence="1">Nucleus</location>
    </subcellularLocation>
</comment>
<sequence length="366" mass="39357">MAVAALYNSFLTVGRITRPESAIPIHLLPRSAFSLIGRPELLDRSMGRSPCCDKASVKRGPWSREEDAILRNFVQRFANAGNWITLPQKAGLNRCGKSCRLRWLNYLRPALRHGGFTEEEDSLILSLYGDIGSRWSVIAAKLPGRTDNDVKNHWNTKLKKRYYSLTAAPSTPPTGGDAIASADSPHGVDQSSLPPPAPALVNLDAALATVDDGGELTHESEQLYAELMGLIEPQSTTHTSTGEVMSSPSSSSQPPFGASPTVSSFAAGSSATWPVDVHDTILWPESSGNGMVEFDDPCVAQAFGPPSMSHLLRCSGGLARRRSSTGELWAEPTGSGLGRMWPSRPSCVCACTYGTVLCWTRSEGKV</sequence>
<evidence type="ECO:0000256" key="6">
    <source>
        <dbReference type="ARBA" id="ARBA00023242"/>
    </source>
</evidence>
<feature type="domain" description="HTH myb-type" evidence="9">
    <location>
        <begin position="54"/>
        <end position="107"/>
    </location>
</feature>
<proteinExistence type="predicted"/>
<dbReference type="FunFam" id="1.10.10.60:FF:000015">
    <property type="entry name" value="Transcription factor RAX3"/>
    <property type="match status" value="1"/>
</dbReference>
<dbReference type="CDD" id="cd00167">
    <property type="entry name" value="SANT"/>
    <property type="match status" value="2"/>
</dbReference>
<dbReference type="PANTHER" id="PTHR48000:SF66">
    <property type="entry name" value="OS01G0722300 PROTEIN"/>
    <property type="match status" value="1"/>
</dbReference>
<feature type="region of interest" description="Disordered" evidence="7">
    <location>
        <begin position="237"/>
        <end position="263"/>
    </location>
</feature>
<evidence type="ECO:0000259" key="8">
    <source>
        <dbReference type="PROSITE" id="PS50090"/>
    </source>
</evidence>
<dbReference type="SMART" id="SM00717">
    <property type="entry name" value="SANT"/>
    <property type="match status" value="2"/>
</dbReference>